<evidence type="ECO:0000313" key="3">
    <source>
        <dbReference type="Proteomes" id="UP000237655"/>
    </source>
</evidence>
<dbReference type="Proteomes" id="UP000237655">
    <property type="component" value="Chromosome"/>
</dbReference>
<dbReference type="PROSITE" id="PS00018">
    <property type="entry name" value="EF_HAND_1"/>
    <property type="match status" value="1"/>
</dbReference>
<dbReference type="EMBL" id="CP027665">
    <property type="protein sequence ID" value="AVO39772.1"/>
    <property type="molecule type" value="Genomic_DNA"/>
</dbReference>
<dbReference type="KEGG" id="thas:C6Y53_11820"/>
<dbReference type="GO" id="GO:0016020">
    <property type="term" value="C:membrane"/>
    <property type="evidence" value="ECO:0007669"/>
    <property type="project" value="InterPro"/>
</dbReference>
<dbReference type="SUPFAM" id="SSF56935">
    <property type="entry name" value="Porins"/>
    <property type="match status" value="1"/>
</dbReference>
<sequence>METEGSKMKKILFATTALVATASVAAADVRLSGYGRFGLDYNEANDSAVNGVSSTTLTSRLRLQVDMTTETDNGVTFGARFRAQAESRDNAGASGAPTFSDVNGDGVITPNEISVGGGAVFNGARFYVTSGGFTLGVGNIIGALENTPGLYLETRTAGIGIDGAGFESLVTNVNGESFNWDAYSSAGFGANGVEVLYSAGGFSGHISYSQDNETYALRNNAGVDRTAINLAYTFGDWTAAIGYQDSSAMWEDKLLLTVSGDLGIFGVRLAYADNDGIDKYGLYGNVDIGAAGNLVAYVTQEDAVSASDVAAGRGDNRDGVAGSNNREGTGYGIHYSYDLGGGVSFEAGARESSNDNTTVQAGVYFSF</sequence>
<dbReference type="InterPro" id="IPR018247">
    <property type="entry name" value="EF_Hand_1_Ca_BS"/>
</dbReference>
<dbReference type="Pfam" id="PF13609">
    <property type="entry name" value="Porin_4"/>
    <property type="match status" value="1"/>
</dbReference>
<feature type="domain" description="Porin" evidence="1">
    <location>
        <begin position="14"/>
        <end position="357"/>
    </location>
</feature>
<evidence type="ECO:0000313" key="2">
    <source>
        <dbReference type="EMBL" id="AVO39772.1"/>
    </source>
</evidence>
<name>A0A2S0MV81_9RHOB</name>
<evidence type="ECO:0000259" key="1">
    <source>
        <dbReference type="Pfam" id="PF13609"/>
    </source>
</evidence>
<dbReference type="GO" id="GO:0015288">
    <property type="term" value="F:porin activity"/>
    <property type="evidence" value="ECO:0007669"/>
    <property type="project" value="InterPro"/>
</dbReference>
<organism evidence="2 3">
    <name type="scientific">Pukyongiella litopenaei</name>
    <dbReference type="NCBI Taxonomy" id="2605946"/>
    <lineage>
        <taxon>Bacteria</taxon>
        <taxon>Pseudomonadati</taxon>
        <taxon>Pseudomonadota</taxon>
        <taxon>Alphaproteobacteria</taxon>
        <taxon>Rhodobacterales</taxon>
        <taxon>Paracoccaceae</taxon>
        <taxon>Pukyongiella</taxon>
    </lineage>
</organism>
<dbReference type="InterPro" id="IPR033900">
    <property type="entry name" value="Gram_neg_porin_domain"/>
</dbReference>
<dbReference type="AlphaFoldDB" id="A0A2S0MV81"/>
<reference evidence="3" key="1">
    <citation type="submission" date="2018-03" db="EMBL/GenBank/DDBJ databases">
        <title>Genomic analysis of the strain SH-1 isolated from shrimp intestine.</title>
        <authorList>
            <person name="Kim Y.-S."/>
            <person name="Kim S.-E."/>
            <person name="Kim K.-H."/>
        </authorList>
    </citation>
    <scope>NUCLEOTIDE SEQUENCE [LARGE SCALE GENOMIC DNA]</scope>
    <source>
        <strain evidence="3">SH-1</strain>
    </source>
</reference>
<dbReference type="InterPro" id="IPR023614">
    <property type="entry name" value="Porin_dom_sf"/>
</dbReference>
<gene>
    <name evidence="2" type="ORF">C6Y53_11820</name>
</gene>
<protein>
    <submittedName>
        <fullName evidence="2">Porin</fullName>
    </submittedName>
</protein>
<proteinExistence type="predicted"/>
<accession>A0A2S0MV81</accession>
<keyword evidence="3" id="KW-1185">Reference proteome</keyword>
<dbReference type="Gene3D" id="2.40.160.10">
    <property type="entry name" value="Porin"/>
    <property type="match status" value="1"/>
</dbReference>